<accession>A0A951PA17</accession>
<reference evidence="1" key="1">
    <citation type="submission" date="2021-05" db="EMBL/GenBank/DDBJ databases">
        <authorList>
            <person name="Pietrasiak N."/>
            <person name="Ward R."/>
            <person name="Stajich J.E."/>
            <person name="Kurbessoian T."/>
        </authorList>
    </citation>
    <scope>NUCLEOTIDE SEQUENCE</scope>
    <source>
        <strain evidence="1">GSE-TBD4-15B</strain>
    </source>
</reference>
<organism evidence="1 2">
    <name type="scientific">Pegethrix bostrychoides GSE-TBD4-15B</name>
    <dbReference type="NCBI Taxonomy" id="2839662"/>
    <lineage>
        <taxon>Bacteria</taxon>
        <taxon>Bacillati</taxon>
        <taxon>Cyanobacteriota</taxon>
        <taxon>Cyanophyceae</taxon>
        <taxon>Oculatellales</taxon>
        <taxon>Oculatellaceae</taxon>
        <taxon>Pegethrix</taxon>
    </lineage>
</organism>
<proteinExistence type="predicted"/>
<sequence length="326" mass="37339">MAAQHELIKREDRQAWAECFWQVNYESFNEVWKQDLFVPEFKFLPCFAAPERILQICEEIAQNSAESPGWHDSDEVKLLRQIYVTAKKQHQTAQQLAKETAAANAKRWQALGLDWIKTNQSRCGDFAIIAQLMQDVSDSQTDYFGSTCLQTRFLAWSKHGRKLFAEMRKVAETWPETAHLGRGRGVFKVMVLPDPSESYRYAQEWAQPKGPNRFDTLAAAQAEAERFAAEDAQNQQKLATGEIKSFAPNFPFGYEIRGSEAAIEHRENYSMGKGYYLAQESYSGWQIRKCGLRTNLTQIAEALGRQIEAESDRLDVESQTQFQALN</sequence>
<protein>
    <submittedName>
        <fullName evidence="1">Uncharacterized protein</fullName>
    </submittedName>
</protein>
<dbReference type="Proteomes" id="UP000707356">
    <property type="component" value="Unassembled WGS sequence"/>
</dbReference>
<evidence type="ECO:0000313" key="1">
    <source>
        <dbReference type="EMBL" id="MBW4465608.1"/>
    </source>
</evidence>
<name>A0A951PA17_9CYAN</name>
<dbReference type="AlphaFoldDB" id="A0A951PA17"/>
<gene>
    <name evidence="1" type="ORF">KME07_09235</name>
</gene>
<comment type="caution">
    <text evidence="1">The sequence shown here is derived from an EMBL/GenBank/DDBJ whole genome shotgun (WGS) entry which is preliminary data.</text>
</comment>
<reference evidence="1" key="2">
    <citation type="journal article" date="2022" name="Microbiol. Resour. Announc.">
        <title>Metagenome Sequencing to Explore Phylogenomics of Terrestrial Cyanobacteria.</title>
        <authorList>
            <person name="Ward R.D."/>
            <person name="Stajich J.E."/>
            <person name="Johansen J.R."/>
            <person name="Huntemann M."/>
            <person name="Clum A."/>
            <person name="Foster B."/>
            <person name="Foster B."/>
            <person name="Roux S."/>
            <person name="Palaniappan K."/>
            <person name="Varghese N."/>
            <person name="Mukherjee S."/>
            <person name="Reddy T.B.K."/>
            <person name="Daum C."/>
            <person name="Copeland A."/>
            <person name="Chen I.A."/>
            <person name="Ivanova N.N."/>
            <person name="Kyrpides N.C."/>
            <person name="Shapiro N."/>
            <person name="Eloe-Fadrosh E.A."/>
            <person name="Pietrasiak N."/>
        </authorList>
    </citation>
    <scope>NUCLEOTIDE SEQUENCE</scope>
    <source>
        <strain evidence="1">GSE-TBD4-15B</strain>
    </source>
</reference>
<evidence type="ECO:0000313" key="2">
    <source>
        <dbReference type="Proteomes" id="UP000707356"/>
    </source>
</evidence>
<dbReference type="EMBL" id="JAHHHV010000052">
    <property type="protein sequence ID" value="MBW4465608.1"/>
    <property type="molecule type" value="Genomic_DNA"/>
</dbReference>